<comment type="caution">
    <text evidence="4">The sequence shown here is derived from an EMBL/GenBank/DDBJ whole genome shotgun (WGS) entry which is preliminary data.</text>
</comment>
<protein>
    <recommendedName>
        <fullName evidence="5">Carbon monoxide dehydrogenase 1</fullName>
    </recommendedName>
</protein>
<dbReference type="EMBL" id="LAZR01031893">
    <property type="protein sequence ID" value="KKL52442.1"/>
    <property type="molecule type" value="Genomic_DNA"/>
</dbReference>
<evidence type="ECO:0000256" key="1">
    <source>
        <dbReference type="ARBA" id="ARBA00022723"/>
    </source>
</evidence>
<name>A0A0F9FN20_9ZZZZ</name>
<dbReference type="GO" id="GO:0050418">
    <property type="term" value="F:hydroxylamine reductase activity"/>
    <property type="evidence" value="ECO:0007669"/>
    <property type="project" value="TreeGrafter"/>
</dbReference>
<evidence type="ECO:0000256" key="3">
    <source>
        <dbReference type="ARBA" id="ARBA00023014"/>
    </source>
</evidence>
<dbReference type="InterPro" id="IPR016099">
    <property type="entry name" value="Prismane-like_a/b-sand"/>
</dbReference>
<evidence type="ECO:0000313" key="4">
    <source>
        <dbReference type="EMBL" id="KKL52442.1"/>
    </source>
</evidence>
<dbReference type="GO" id="GO:0004601">
    <property type="term" value="F:peroxidase activity"/>
    <property type="evidence" value="ECO:0007669"/>
    <property type="project" value="TreeGrafter"/>
</dbReference>
<dbReference type="GO" id="GO:0051536">
    <property type="term" value="F:iron-sulfur cluster binding"/>
    <property type="evidence" value="ECO:0007669"/>
    <property type="project" value="UniProtKB-KW"/>
</dbReference>
<accession>A0A0F9FN20</accession>
<dbReference type="PANTHER" id="PTHR30109">
    <property type="entry name" value="HYDROXYLAMINE REDUCTASE"/>
    <property type="match status" value="1"/>
</dbReference>
<dbReference type="AlphaFoldDB" id="A0A0F9FN20"/>
<evidence type="ECO:0008006" key="5">
    <source>
        <dbReference type="Google" id="ProtNLM"/>
    </source>
</evidence>
<proteinExistence type="predicted"/>
<dbReference type="Pfam" id="PF03063">
    <property type="entry name" value="Prismane"/>
    <property type="match status" value="1"/>
</dbReference>
<dbReference type="InterPro" id="IPR011254">
    <property type="entry name" value="Prismane-like_sf"/>
</dbReference>
<reference evidence="4" key="1">
    <citation type="journal article" date="2015" name="Nature">
        <title>Complex archaea that bridge the gap between prokaryotes and eukaryotes.</title>
        <authorList>
            <person name="Spang A."/>
            <person name="Saw J.H."/>
            <person name="Jorgensen S.L."/>
            <person name="Zaremba-Niedzwiedzka K."/>
            <person name="Martijn J."/>
            <person name="Lind A.E."/>
            <person name="van Eijk R."/>
            <person name="Schleper C."/>
            <person name="Guy L."/>
            <person name="Ettema T.J."/>
        </authorList>
    </citation>
    <scope>NUCLEOTIDE SEQUENCE</scope>
</reference>
<sequence length="287" mass="29801">MPSLATIASCYHTKLITTSPIAKLKGATHIEFNPESAFEIGKDIVKEAIEAYGNRDPDRVNIPNHPVKLMAGFSAEAIIGALGGTVQPLIDAIVAGKIRGIAAIVGCNNPKIKQDYNHVTLTKRLIENNILVIQTGCAAVANAKAGLLVPEAADQAGEGLKEIAKALGIPPVLHMGSCVDNSRILNLAAAVAKTLNVDMSDLPVAAAAPEWMTEKAVAIGAYAVASGIFTVLGAIPPVLGSKNVTGLLTQGLGDVVGATFAVEPDPEKQAELMINHIEEKRNALGLS</sequence>
<organism evidence="4">
    <name type="scientific">marine sediment metagenome</name>
    <dbReference type="NCBI Taxonomy" id="412755"/>
    <lineage>
        <taxon>unclassified sequences</taxon>
        <taxon>metagenomes</taxon>
        <taxon>ecological metagenomes</taxon>
    </lineage>
</organism>
<dbReference type="GO" id="GO:0042542">
    <property type="term" value="P:response to hydrogen peroxide"/>
    <property type="evidence" value="ECO:0007669"/>
    <property type="project" value="TreeGrafter"/>
</dbReference>
<keyword evidence="2" id="KW-0408">Iron</keyword>
<keyword evidence="1" id="KW-0479">Metal-binding</keyword>
<dbReference type="GO" id="GO:0046872">
    <property type="term" value="F:metal ion binding"/>
    <property type="evidence" value="ECO:0007669"/>
    <property type="project" value="UniProtKB-KW"/>
</dbReference>
<keyword evidence="3" id="KW-0411">Iron-sulfur</keyword>
<dbReference type="PANTHER" id="PTHR30109:SF4">
    <property type="entry name" value="CARBON MONOXIDE DEHYDROGENASE"/>
    <property type="match status" value="1"/>
</dbReference>
<dbReference type="SUPFAM" id="SSF56821">
    <property type="entry name" value="Prismane protein-like"/>
    <property type="match status" value="1"/>
</dbReference>
<dbReference type="Gene3D" id="3.40.50.2030">
    <property type="match status" value="2"/>
</dbReference>
<evidence type="ECO:0000256" key="2">
    <source>
        <dbReference type="ARBA" id="ARBA00023004"/>
    </source>
</evidence>
<dbReference type="InterPro" id="IPR004137">
    <property type="entry name" value="HCP/CODH"/>
</dbReference>
<gene>
    <name evidence="4" type="ORF">LCGC14_2285410</name>
</gene>